<sequence length="128" mass="14360">MRRLQGAFLVMRFDRSLNSFFVRVVALAEVLGGVFEVPGDCDGTRLHAVEAVGQFCCRGDGKAEIGDAGDAVIANRRSLRMERLVRMKTMRGISFFPGIILLVARLYLWLSRETGAEKRTRGVRRGRQ</sequence>
<organism evidence="2 3">
    <name type="scientific">Dipteronia sinensis</name>
    <dbReference type="NCBI Taxonomy" id="43782"/>
    <lineage>
        <taxon>Eukaryota</taxon>
        <taxon>Viridiplantae</taxon>
        <taxon>Streptophyta</taxon>
        <taxon>Embryophyta</taxon>
        <taxon>Tracheophyta</taxon>
        <taxon>Spermatophyta</taxon>
        <taxon>Magnoliopsida</taxon>
        <taxon>eudicotyledons</taxon>
        <taxon>Gunneridae</taxon>
        <taxon>Pentapetalae</taxon>
        <taxon>rosids</taxon>
        <taxon>malvids</taxon>
        <taxon>Sapindales</taxon>
        <taxon>Sapindaceae</taxon>
        <taxon>Hippocastanoideae</taxon>
        <taxon>Acereae</taxon>
        <taxon>Dipteronia</taxon>
    </lineage>
</organism>
<keyword evidence="1" id="KW-1133">Transmembrane helix</keyword>
<gene>
    <name evidence="2" type="ORF">Dsin_030413</name>
</gene>
<feature type="transmembrane region" description="Helical" evidence="1">
    <location>
        <begin position="90"/>
        <end position="110"/>
    </location>
</feature>
<keyword evidence="1" id="KW-0812">Transmembrane</keyword>
<dbReference type="EMBL" id="JANJYJ010000010">
    <property type="protein sequence ID" value="KAK3183127.1"/>
    <property type="molecule type" value="Genomic_DNA"/>
</dbReference>
<protein>
    <submittedName>
        <fullName evidence="2">Uncharacterized protein</fullName>
    </submittedName>
</protein>
<name>A0AAD9ZJK9_9ROSI</name>
<evidence type="ECO:0000313" key="2">
    <source>
        <dbReference type="EMBL" id="KAK3183127.1"/>
    </source>
</evidence>
<evidence type="ECO:0000256" key="1">
    <source>
        <dbReference type="SAM" id="Phobius"/>
    </source>
</evidence>
<keyword evidence="3" id="KW-1185">Reference proteome</keyword>
<dbReference type="Proteomes" id="UP001281410">
    <property type="component" value="Unassembled WGS sequence"/>
</dbReference>
<evidence type="ECO:0000313" key="3">
    <source>
        <dbReference type="Proteomes" id="UP001281410"/>
    </source>
</evidence>
<reference evidence="2" key="1">
    <citation type="journal article" date="2023" name="Plant J.">
        <title>Genome sequences and population genomics provide insights into the demographic history, inbreeding, and mutation load of two 'living fossil' tree species of Dipteronia.</title>
        <authorList>
            <person name="Feng Y."/>
            <person name="Comes H.P."/>
            <person name="Chen J."/>
            <person name="Zhu S."/>
            <person name="Lu R."/>
            <person name="Zhang X."/>
            <person name="Li P."/>
            <person name="Qiu J."/>
            <person name="Olsen K.M."/>
            <person name="Qiu Y."/>
        </authorList>
    </citation>
    <scope>NUCLEOTIDE SEQUENCE</scope>
    <source>
        <strain evidence="2">NBL</strain>
    </source>
</reference>
<keyword evidence="1" id="KW-0472">Membrane</keyword>
<accession>A0AAD9ZJK9</accession>
<comment type="caution">
    <text evidence="2">The sequence shown here is derived from an EMBL/GenBank/DDBJ whole genome shotgun (WGS) entry which is preliminary data.</text>
</comment>
<proteinExistence type="predicted"/>
<dbReference type="AlphaFoldDB" id="A0AAD9ZJK9"/>